<dbReference type="EMBL" id="FODV01000002">
    <property type="protein sequence ID" value="SEO38364.1"/>
    <property type="molecule type" value="Genomic_DNA"/>
</dbReference>
<organism evidence="1 2">
    <name type="scientific">Halogranum amylolyticum</name>
    <dbReference type="NCBI Taxonomy" id="660520"/>
    <lineage>
        <taxon>Archaea</taxon>
        <taxon>Methanobacteriati</taxon>
        <taxon>Methanobacteriota</taxon>
        <taxon>Stenosarchaea group</taxon>
        <taxon>Halobacteria</taxon>
        <taxon>Halobacteriales</taxon>
        <taxon>Haloferacaceae</taxon>
    </lineage>
</organism>
<dbReference type="OrthoDB" id="247927at2157"/>
<gene>
    <name evidence="1" type="ORF">SAMN04487948_102157</name>
</gene>
<dbReference type="Proteomes" id="UP000199126">
    <property type="component" value="Unassembled WGS sequence"/>
</dbReference>
<dbReference type="RefSeq" id="WP_089821241.1">
    <property type="nucleotide sequence ID" value="NZ_FODV01000002.1"/>
</dbReference>
<sequence length="73" mass="8348">MKQCSRSGCAWQTFAPSPRLAREQYLSHLVEAHTREVDADVPEGMVQVHVGDEWVTVSPDEATDLHRYRSSHR</sequence>
<protein>
    <recommendedName>
        <fullName evidence="3">DUF1059 domain-containing protein</fullName>
    </recommendedName>
</protein>
<accession>A0A1H8P9E1</accession>
<evidence type="ECO:0000313" key="1">
    <source>
        <dbReference type="EMBL" id="SEO38364.1"/>
    </source>
</evidence>
<evidence type="ECO:0008006" key="3">
    <source>
        <dbReference type="Google" id="ProtNLM"/>
    </source>
</evidence>
<proteinExistence type="predicted"/>
<name>A0A1H8P9E1_9EURY</name>
<evidence type="ECO:0000313" key="2">
    <source>
        <dbReference type="Proteomes" id="UP000199126"/>
    </source>
</evidence>
<reference evidence="2" key="1">
    <citation type="submission" date="2016-10" db="EMBL/GenBank/DDBJ databases">
        <authorList>
            <person name="Varghese N."/>
            <person name="Submissions S."/>
        </authorList>
    </citation>
    <scope>NUCLEOTIDE SEQUENCE [LARGE SCALE GENOMIC DNA]</scope>
    <source>
        <strain evidence="2">CGMCC 1.10121</strain>
    </source>
</reference>
<dbReference type="AlphaFoldDB" id="A0A1H8P9E1"/>
<keyword evidence="2" id="KW-1185">Reference proteome</keyword>